<sequence length="138" mass="14797">MIWTGETHEMAATHCPKLGRPCPAALEMLQALSAAMTQAKPVTQDDFEMTGHSTLKACGAGCQARFVASHAQIRVFCDVSDSAEQKVLDQLADAMFSNDLIPSIARPSSDHLPCAVAQALPLQIATTRHIDTALRQPV</sequence>
<reference evidence="1 2" key="1">
    <citation type="submission" date="2019-10" db="EMBL/GenBank/DDBJ databases">
        <title>Epibacterium sp. nov., isolated from seawater.</title>
        <authorList>
            <person name="Zhang X."/>
            <person name="Li N."/>
        </authorList>
    </citation>
    <scope>NUCLEOTIDE SEQUENCE [LARGE SCALE GENOMIC DNA]</scope>
    <source>
        <strain evidence="1 2">SM1979</strain>
    </source>
</reference>
<evidence type="ECO:0000313" key="1">
    <source>
        <dbReference type="EMBL" id="MQQ09162.1"/>
    </source>
</evidence>
<dbReference type="AlphaFoldDB" id="A0A843YIS1"/>
<dbReference type="Proteomes" id="UP000444174">
    <property type="component" value="Unassembled WGS sequence"/>
</dbReference>
<comment type="caution">
    <text evidence="1">The sequence shown here is derived from an EMBL/GenBank/DDBJ whole genome shotgun (WGS) entry which is preliminary data.</text>
</comment>
<keyword evidence="2" id="KW-1185">Reference proteome</keyword>
<gene>
    <name evidence="1" type="ORF">GFB49_11905</name>
</gene>
<dbReference type="EMBL" id="WIBF01000007">
    <property type="protein sequence ID" value="MQQ09162.1"/>
    <property type="molecule type" value="Genomic_DNA"/>
</dbReference>
<protein>
    <submittedName>
        <fullName evidence="1">Uncharacterized protein</fullName>
    </submittedName>
</protein>
<evidence type="ECO:0000313" key="2">
    <source>
        <dbReference type="Proteomes" id="UP000444174"/>
    </source>
</evidence>
<proteinExistence type="predicted"/>
<dbReference type="RefSeq" id="WP_194269333.1">
    <property type="nucleotide sequence ID" value="NZ_WIBF01000007.1"/>
</dbReference>
<name>A0A843YIS1_9RHOB</name>
<organism evidence="1 2">
    <name type="scientific">Tritonibacter litoralis</name>
    <dbReference type="NCBI Taxonomy" id="2662264"/>
    <lineage>
        <taxon>Bacteria</taxon>
        <taxon>Pseudomonadati</taxon>
        <taxon>Pseudomonadota</taxon>
        <taxon>Alphaproteobacteria</taxon>
        <taxon>Rhodobacterales</taxon>
        <taxon>Paracoccaceae</taxon>
        <taxon>Tritonibacter</taxon>
    </lineage>
</organism>
<accession>A0A843YIS1</accession>